<dbReference type="PANTHER" id="PTHR42827:SF1">
    <property type="entry name" value="IRON-SULFUR CLUSTER-BINDING PROTEIN"/>
    <property type="match status" value="1"/>
</dbReference>
<dbReference type="Proteomes" id="UP001320159">
    <property type="component" value="Unassembled WGS sequence"/>
</dbReference>
<dbReference type="PANTHER" id="PTHR42827">
    <property type="entry name" value="IRON-SULFUR CLUSTER-BINDING PROTEIN-RELATED"/>
    <property type="match status" value="1"/>
</dbReference>
<dbReference type="PROSITE" id="PS00198">
    <property type="entry name" value="4FE4S_FER_1"/>
    <property type="match status" value="1"/>
</dbReference>
<dbReference type="SUPFAM" id="SSF46548">
    <property type="entry name" value="alpha-helical ferredoxin"/>
    <property type="match status" value="1"/>
</dbReference>
<proteinExistence type="predicted"/>
<reference evidence="2 3" key="1">
    <citation type="submission" date="2017-11" db="EMBL/GenBank/DDBJ databases">
        <title>Isolation and Characterization of Family Methanocellaceae Species from Potential Methane Hydrate Area Offshore Southwestern Taiwan.</title>
        <authorList>
            <person name="Zhang W.-L."/>
            <person name="Chen W.-C."/>
            <person name="Lai M.-C."/>
            <person name="Chen S.-C."/>
        </authorList>
    </citation>
    <scope>NUCLEOTIDE SEQUENCE [LARGE SCALE GENOMIC DNA]</scope>
    <source>
        <strain evidence="2 3">CWC-04</strain>
    </source>
</reference>
<dbReference type="InterPro" id="IPR017900">
    <property type="entry name" value="4Fe4S_Fe_S_CS"/>
</dbReference>
<evidence type="ECO:0000259" key="1">
    <source>
        <dbReference type="PROSITE" id="PS51379"/>
    </source>
</evidence>
<organism evidence="2 3">
    <name type="scientific">Methanooceanicella nereidis</name>
    <dbReference type="NCBI Taxonomy" id="2052831"/>
    <lineage>
        <taxon>Archaea</taxon>
        <taxon>Methanobacteriati</taxon>
        <taxon>Methanobacteriota</taxon>
        <taxon>Stenosarchaea group</taxon>
        <taxon>Methanomicrobia</taxon>
        <taxon>Methanocellales</taxon>
        <taxon>Methanocellaceae</taxon>
        <taxon>Methanooceanicella</taxon>
    </lineage>
</organism>
<feature type="domain" description="4Fe-4S ferredoxin-type" evidence="1">
    <location>
        <begin position="170"/>
        <end position="200"/>
    </location>
</feature>
<dbReference type="GO" id="GO:0016491">
    <property type="term" value="F:oxidoreductase activity"/>
    <property type="evidence" value="ECO:0007669"/>
    <property type="project" value="UniProtKB-ARBA"/>
</dbReference>
<dbReference type="PROSITE" id="PS51379">
    <property type="entry name" value="4FE4S_FER_2"/>
    <property type="match status" value="1"/>
</dbReference>
<accession>A0AAP2RHI1</accession>
<gene>
    <name evidence="2" type="ORF">CUJ83_15290</name>
</gene>
<dbReference type="EMBL" id="PGCK01000019">
    <property type="protein sequence ID" value="MCD1296365.1"/>
    <property type="molecule type" value="Genomic_DNA"/>
</dbReference>
<evidence type="ECO:0000313" key="2">
    <source>
        <dbReference type="EMBL" id="MCD1296365.1"/>
    </source>
</evidence>
<dbReference type="AlphaFoldDB" id="A0AAP2RHI1"/>
<evidence type="ECO:0000313" key="3">
    <source>
        <dbReference type="Proteomes" id="UP001320159"/>
    </source>
</evidence>
<dbReference type="InterPro" id="IPR017896">
    <property type="entry name" value="4Fe4S_Fe-S-bd"/>
</dbReference>
<sequence length="235" mass="26296">MSSPDKTKILKNEIKAIAGEHGIEVVGFMKLDGNPIMPEDEKNLLTGVKYTEGDIDITKIKNPKDQMPEARSMIILGKRLLDDKQDILYHVSDSYMTSIEFMILDIASLKLHKLLEQNGFKAEDNTSYYLKVWAVLAGLGWIGKSRMFVSKDHGPRLRLKGILTDADIGEECEIISDATCGECQECIDACPVKAISDEAYDRRICSTCKLNNRKVSENAYSYCTMCTRSCPVGKL</sequence>
<keyword evidence="3" id="KW-1185">Reference proteome</keyword>
<name>A0AAP2RHI1_9EURY</name>
<comment type="caution">
    <text evidence="2">The sequence shown here is derived from an EMBL/GenBank/DDBJ whole genome shotgun (WGS) entry which is preliminary data.</text>
</comment>
<dbReference type="RefSeq" id="WP_230743366.1">
    <property type="nucleotide sequence ID" value="NZ_PGCK01000019.1"/>
</dbReference>
<protein>
    <submittedName>
        <fullName evidence="2">Epoxyqueuosine reductase</fullName>
    </submittedName>
</protein>